<sequence length="134" mass="14873">MLLASKQANELDAQACTRPADTVTSGGLFSWNSSIDATKNAAFYFKKVFAQSDATLRGVSLFIQQCHKSLCPDIMEFFSAFNIFWYILRYPSAVSCGSDSIHGHILKVMLPTKMDEVLSFLFIICIMSGIPLCQ</sequence>
<keyword evidence="2" id="KW-1185">Reference proteome</keyword>
<protein>
    <submittedName>
        <fullName evidence="1">Uncharacterized protein</fullName>
    </submittedName>
</protein>
<comment type="caution">
    <text evidence="1">The sequence shown here is derived from an EMBL/GenBank/DDBJ whole genome shotgun (WGS) entry which is preliminary data.</text>
</comment>
<gene>
    <name evidence="1" type="ORF">DSO57_1006866</name>
</gene>
<dbReference type="Proteomes" id="UP001165960">
    <property type="component" value="Unassembled WGS sequence"/>
</dbReference>
<name>A0ACC2SK71_9FUNG</name>
<accession>A0ACC2SK71</accession>
<evidence type="ECO:0000313" key="1">
    <source>
        <dbReference type="EMBL" id="KAJ9062799.1"/>
    </source>
</evidence>
<evidence type="ECO:0000313" key="2">
    <source>
        <dbReference type="Proteomes" id="UP001165960"/>
    </source>
</evidence>
<organism evidence="1 2">
    <name type="scientific">Entomophthora muscae</name>
    <dbReference type="NCBI Taxonomy" id="34485"/>
    <lineage>
        <taxon>Eukaryota</taxon>
        <taxon>Fungi</taxon>
        <taxon>Fungi incertae sedis</taxon>
        <taxon>Zoopagomycota</taxon>
        <taxon>Entomophthoromycotina</taxon>
        <taxon>Entomophthoromycetes</taxon>
        <taxon>Entomophthorales</taxon>
        <taxon>Entomophthoraceae</taxon>
        <taxon>Entomophthora</taxon>
    </lineage>
</organism>
<dbReference type="EMBL" id="QTSX02004990">
    <property type="protein sequence ID" value="KAJ9062799.1"/>
    <property type="molecule type" value="Genomic_DNA"/>
</dbReference>
<proteinExistence type="predicted"/>
<reference evidence="1" key="1">
    <citation type="submission" date="2022-04" db="EMBL/GenBank/DDBJ databases">
        <title>Genome of the entomopathogenic fungus Entomophthora muscae.</title>
        <authorList>
            <person name="Elya C."/>
            <person name="Lovett B.R."/>
            <person name="Lee E."/>
            <person name="Macias A.M."/>
            <person name="Hajek A.E."/>
            <person name="De Bivort B.L."/>
            <person name="Kasson M.T."/>
            <person name="De Fine Licht H.H."/>
            <person name="Stajich J.E."/>
        </authorList>
    </citation>
    <scope>NUCLEOTIDE SEQUENCE</scope>
    <source>
        <strain evidence="1">Berkeley</strain>
    </source>
</reference>